<protein>
    <submittedName>
        <fullName evidence="2">NTP binding protein (Contains STAS domain)</fullName>
    </submittedName>
</protein>
<dbReference type="InterPro" id="IPR058548">
    <property type="entry name" value="MlaB-like_STAS"/>
</dbReference>
<dbReference type="PROSITE" id="PS50801">
    <property type="entry name" value="STAS"/>
    <property type="match status" value="1"/>
</dbReference>
<organism evidence="2 3">
    <name type="scientific">Georgfuchsia toluolica</name>
    <dbReference type="NCBI Taxonomy" id="424218"/>
    <lineage>
        <taxon>Bacteria</taxon>
        <taxon>Pseudomonadati</taxon>
        <taxon>Pseudomonadota</taxon>
        <taxon>Betaproteobacteria</taxon>
        <taxon>Nitrosomonadales</taxon>
        <taxon>Sterolibacteriaceae</taxon>
        <taxon>Georgfuchsia</taxon>
    </lineage>
</organism>
<dbReference type="InterPro" id="IPR002645">
    <property type="entry name" value="STAS_dom"/>
</dbReference>
<comment type="caution">
    <text evidence="2">The sequence shown here is derived from an EMBL/GenBank/DDBJ whole genome shotgun (WGS) entry which is preliminary data.</text>
</comment>
<reference evidence="2" key="1">
    <citation type="submission" date="2021-04" db="EMBL/GenBank/DDBJ databases">
        <authorList>
            <person name="Hornung B."/>
        </authorList>
    </citation>
    <scope>NUCLEOTIDE SEQUENCE</scope>
    <source>
        <strain evidence="2">G5G6</strain>
    </source>
</reference>
<dbReference type="EMBL" id="CAJQUM010000001">
    <property type="protein sequence ID" value="CAG4884252.1"/>
    <property type="molecule type" value="Genomic_DNA"/>
</dbReference>
<dbReference type="CDD" id="cd07043">
    <property type="entry name" value="STAS_anti-anti-sigma_factors"/>
    <property type="match status" value="1"/>
</dbReference>
<dbReference type="InterPro" id="IPR036513">
    <property type="entry name" value="STAS_dom_sf"/>
</dbReference>
<dbReference type="Proteomes" id="UP000742786">
    <property type="component" value="Unassembled WGS sequence"/>
</dbReference>
<gene>
    <name evidence="2" type="ORF">GTOL_12135</name>
</gene>
<dbReference type="AlphaFoldDB" id="A0A916J5D3"/>
<keyword evidence="3" id="KW-1185">Reference proteome</keyword>
<name>A0A916J5D3_9PROT</name>
<sequence>MIEVSAELARVNSAMTLTGAKALFEEGARLIAGPVTAFDLAAVTEVDSSGLAIVFGWLREAQRLGKTLRIVNLPQNLSSLAQVYGVSDLLPAS</sequence>
<proteinExistence type="predicted"/>
<dbReference type="SUPFAM" id="SSF52091">
    <property type="entry name" value="SpoIIaa-like"/>
    <property type="match status" value="1"/>
</dbReference>
<evidence type="ECO:0000259" key="1">
    <source>
        <dbReference type="PROSITE" id="PS50801"/>
    </source>
</evidence>
<evidence type="ECO:0000313" key="2">
    <source>
        <dbReference type="EMBL" id="CAG4884252.1"/>
    </source>
</evidence>
<feature type="domain" description="STAS" evidence="1">
    <location>
        <begin position="1"/>
        <end position="93"/>
    </location>
</feature>
<dbReference type="RefSeq" id="WP_220636119.1">
    <property type="nucleotide sequence ID" value="NZ_CAJQUM010000001.1"/>
</dbReference>
<dbReference type="Pfam" id="PF13466">
    <property type="entry name" value="STAS_2"/>
    <property type="match status" value="1"/>
</dbReference>
<evidence type="ECO:0000313" key="3">
    <source>
        <dbReference type="Proteomes" id="UP000742786"/>
    </source>
</evidence>
<accession>A0A916J5D3</accession>
<dbReference type="Gene3D" id="3.30.750.24">
    <property type="entry name" value="STAS domain"/>
    <property type="match status" value="1"/>
</dbReference>